<evidence type="ECO:0000256" key="10">
    <source>
        <dbReference type="RuleBase" id="RU364128"/>
    </source>
</evidence>
<dbReference type="InterPro" id="IPR008839">
    <property type="entry name" value="MDM33_fungi"/>
</dbReference>
<evidence type="ECO:0000256" key="3">
    <source>
        <dbReference type="ARBA" id="ARBA00022792"/>
    </source>
</evidence>
<dbReference type="GO" id="GO:0005743">
    <property type="term" value="C:mitochondrial inner membrane"/>
    <property type="evidence" value="ECO:0007669"/>
    <property type="project" value="UniProtKB-SubCell"/>
</dbReference>
<dbReference type="EMBL" id="ML977312">
    <property type="protein sequence ID" value="KAF2121418.1"/>
    <property type="molecule type" value="Genomic_DNA"/>
</dbReference>
<evidence type="ECO:0000256" key="8">
    <source>
        <dbReference type="ARBA" id="ARBA00023136"/>
    </source>
</evidence>
<dbReference type="Pfam" id="PF05546">
    <property type="entry name" value="She9_MDM33"/>
    <property type="match status" value="1"/>
</dbReference>
<evidence type="ECO:0000313" key="13">
    <source>
        <dbReference type="Proteomes" id="UP000799770"/>
    </source>
</evidence>
<keyword evidence="5 10" id="KW-1133">Transmembrane helix</keyword>
<protein>
    <recommendedName>
        <fullName evidence="10">Sensitive to high expression protein 9, mitochondrial</fullName>
    </recommendedName>
</protein>
<dbReference type="PANTHER" id="PTHR31961:SF3">
    <property type="entry name" value="SENSITIVE TO HIGH EXPRESSION PROTEIN 9, MITOCHONDRIAL"/>
    <property type="match status" value="1"/>
</dbReference>
<dbReference type="OrthoDB" id="5595506at2759"/>
<organism evidence="12 13">
    <name type="scientific">Lophiotrema nucula</name>
    <dbReference type="NCBI Taxonomy" id="690887"/>
    <lineage>
        <taxon>Eukaryota</taxon>
        <taxon>Fungi</taxon>
        <taxon>Dikarya</taxon>
        <taxon>Ascomycota</taxon>
        <taxon>Pezizomycotina</taxon>
        <taxon>Dothideomycetes</taxon>
        <taxon>Pleosporomycetidae</taxon>
        <taxon>Pleosporales</taxon>
        <taxon>Lophiotremataceae</taxon>
        <taxon>Lophiotrema</taxon>
    </lineage>
</organism>
<keyword evidence="4 10" id="KW-0809">Transit peptide</keyword>
<feature type="compositionally biased region" description="Basic residues" evidence="11">
    <location>
        <begin position="1"/>
        <end position="12"/>
    </location>
</feature>
<evidence type="ECO:0000256" key="9">
    <source>
        <dbReference type="ARBA" id="ARBA00024807"/>
    </source>
</evidence>
<dbReference type="PANTHER" id="PTHR31961">
    <property type="entry name" value="SENSITIVE TO HIGH EXPRESSION PROTEIN 9, MITOCHONDRIAL"/>
    <property type="match status" value="1"/>
</dbReference>
<keyword evidence="2 10" id="KW-0812">Transmembrane</keyword>
<evidence type="ECO:0000256" key="11">
    <source>
        <dbReference type="SAM" id="MobiDB-lite"/>
    </source>
</evidence>
<dbReference type="GO" id="GO:0007007">
    <property type="term" value="P:inner mitochondrial membrane organization"/>
    <property type="evidence" value="ECO:0007669"/>
    <property type="project" value="TreeGrafter"/>
</dbReference>
<sequence>MSSTKLLRRHFSSSRSNLEKQQPAAPTPESPQSPIRDAEPASTPKVHLPPPNIEDTIKRVPAEDLPSHKEGQRWDLSKRFQKLMDDLLPKIATVTHKVNTYTGTDYSSIEGLREEIKGQEQLVRARREAVDKTKEAFDAAQHQRAASQKEVVGLLERKHSWSAADLERYMSLIRSEHINDQAVTTAKDAVLASESALEEARTQLEKRERAQYHEEQIWSDTIRRNSTWVTFGLMGFNIFLLLASLVLIEPWRRRRLVREIKRELEAQKTAIGTAVAAQPIPAIEAAVDAVVEPAETAAEKVELVEQLTPPVTELVEATAHVQATVPDITADPSGPEPSIFAQQEAEELATLDIEAEVGPNPDPHLSTWQEKVTWIAKDILSERTISMRRIDFTNAMVQSAAAGAIIAGALVMILRPS</sequence>
<evidence type="ECO:0000256" key="4">
    <source>
        <dbReference type="ARBA" id="ARBA00022946"/>
    </source>
</evidence>
<evidence type="ECO:0000256" key="2">
    <source>
        <dbReference type="ARBA" id="ARBA00022692"/>
    </source>
</evidence>
<gene>
    <name evidence="12" type="ORF">BDV96DRAFT_640809</name>
</gene>
<feature type="region of interest" description="Disordered" evidence="11">
    <location>
        <begin position="1"/>
        <end position="72"/>
    </location>
</feature>
<comment type="function">
    <text evidence="9">Required for the maintenance of the structure of the mitochondrial inner membrane. Involved in mitochondrial morphology. Causes growth arrest when highly overexpressed.</text>
</comment>
<comment type="similarity">
    <text evidence="1 10">Belongs to the SHE9 family.</text>
</comment>
<evidence type="ECO:0000256" key="5">
    <source>
        <dbReference type="ARBA" id="ARBA00022989"/>
    </source>
</evidence>
<accession>A0A6A5ZSZ4</accession>
<evidence type="ECO:0000256" key="1">
    <source>
        <dbReference type="ARBA" id="ARBA00007472"/>
    </source>
</evidence>
<keyword evidence="7 10" id="KW-0496">Mitochondrion</keyword>
<dbReference type="AlphaFoldDB" id="A0A6A5ZSZ4"/>
<evidence type="ECO:0000313" key="12">
    <source>
        <dbReference type="EMBL" id="KAF2121418.1"/>
    </source>
</evidence>
<keyword evidence="6" id="KW-0175">Coiled coil</keyword>
<evidence type="ECO:0000256" key="6">
    <source>
        <dbReference type="ARBA" id="ARBA00023054"/>
    </source>
</evidence>
<dbReference type="Proteomes" id="UP000799770">
    <property type="component" value="Unassembled WGS sequence"/>
</dbReference>
<feature type="transmembrane region" description="Helical" evidence="10">
    <location>
        <begin position="228"/>
        <end position="248"/>
    </location>
</feature>
<comment type="subcellular location">
    <subcellularLocation>
        <location evidence="10">Mitochondrion inner membrane</location>
        <topology evidence="10">Multi-pass membrane protein</topology>
    </subcellularLocation>
</comment>
<name>A0A6A5ZSZ4_9PLEO</name>
<feature type="compositionally biased region" description="Basic and acidic residues" evidence="11">
    <location>
        <begin position="55"/>
        <end position="72"/>
    </location>
</feature>
<keyword evidence="13" id="KW-1185">Reference proteome</keyword>
<proteinExistence type="inferred from homology"/>
<keyword evidence="8 10" id="KW-0472">Membrane</keyword>
<keyword evidence="3 10" id="KW-0999">Mitochondrion inner membrane</keyword>
<reference evidence="12" key="1">
    <citation type="journal article" date="2020" name="Stud. Mycol.">
        <title>101 Dothideomycetes genomes: a test case for predicting lifestyles and emergence of pathogens.</title>
        <authorList>
            <person name="Haridas S."/>
            <person name="Albert R."/>
            <person name="Binder M."/>
            <person name="Bloem J."/>
            <person name="Labutti K."/>
            <person name="Salamov A."/>
            <person name="Andreopoulos B."/>
            <person name="Baker S."/>
            <person name="Barry K."/>
            <person name="Bills G."/>
            <person name="Bluhm B."/>
            <person name="Cannon C."/>
            <person name="Castanera R."/>
            <person name="Culley D."/>
            <person name="Daum C."/>
            <person name="Ezra D."/>
            <person name="Gonzalez J."/>
            <person name="Henrissat B."/>
            <person name="Kuo A."/>
            <person name="Liang C."/>
            <person name="Lipzen A."/>
            <person name="Lutzoni F."/>
            <person name="Magnuson J."/>
            <person name="Mondo S."/>
            <person name="Nolan M."/>
            <person name="Ohm R."/>
            <person name="Pangilinan J."/>
            <person name="Park H.-J."/>
            <person name="Ramirez L."/>
            <person name="Alfaro M."/>
            <person name="Sun H."/>
            <person name="Tritt A."/>
            <person name="Yoshinaga Y."/>
            <person name="Zwiers L.-H."/>
            <person name="Turgeon B."/>
            <person name="Goodwin S."/>
            <person name="Spatafora J."/>
            <person name="Crous P."/>
            <person name="Grigoriev I."/>
        </authorList>
    </citation>
    <scope>NUCLEOTIDE SEQUENCE</scope>
    <source>
        <strain evidence="12">CBS 627.86</strain>
    </source>
</reference>
<evidence type="ECO:0000256" key="7">
    <source>
        <dbReference type="ARBA" id="ARBA00023128"/>
    </source>
</evidence>
<feature type="transmembrane region" description="Helical" evidence="10">
    <location>
        <begin position="392"/>
        <end position="414"/>
    </location>
</feature>
<comment type="subunit">
    <text evidence="10">Homooligomer.</text>
</comment>